<evidence type="ECO:0000256" key="2">
    <source>
        <dbReference type="ARBA" id="ARBA00022670"/>
    </source>
</evidence>
<comment type="caution">
    <text evidence="8">The sequence shown here is derived from an EMBL/GenBank/DDBJ whole genome shotgun (WGS) entry which is preliminary data.</text>
</comment>
<dbReference type="PANTHER" id="PTHR32060">
    <property type="entry name" value="TAIL-SPECIFIC PROTEASE"/>
    <property type="match status" value="1"/>
</dbReference>
<dbReference type="Gene3D" id="3.30.750.44">
    <property type="match status" value="1"/>
</dbReference>
<keyword evidence="3 5" id="KW-0378">Hydrolase</keyword>
<dbReference type="CDD" id="cd07560">
    <property type="entry name" value="Peptidase_S41_CPP"/>
    <property type="match status" value="1"/>
</dbReference>
<evidence type="ECO:0000256" key="3">
    <source>
        <dbReference type="ARBA" id="ARBA00022801"/>
    </source>
</evidence>
<protein>
    <recommendedName>
        <fullName evidence="7">PDZ domain-containing protein</fullName>
    </recommendedName>
</protein>
<keyword evidence="6" id="KW-0472">Membrane</keyword>
<evidence type="ECO:0000259" key="7">
    <source>
        <dbReference type="PROSITE" id="PS50106"/>
    </source>
</evidence>
<keyword evidence="4 5" id="KW-0720">Serine protease</keyword>
<dbReference type="FunFam" id="2.30.42.10:FF:000063">
    <property type="entry name" value="Peptidase, S41 family"/>
    <property type="match status" value="1"/>
</dbReference>
<keyword evidence="6" id="KW-1133">Transmembrane helix</keyword>
<dbReference type="GO" id="GO:0007165">
    <property type="term" value="P:signal transduction"/>
    <property type="evidence" value="ECO:0007669"/>
    <property type="project" value="TreeGrafter"/>
</dbReference>
<dbReference type="PROSITE" id="PS50106">
    <property type="entry name" value="PDZ"/>
    <property type="match status" value="1"/>
</dbReference>
<dbReference type="Pfam" id="PF13180">
    <property type="entry name" value="PDZ_2"/>
    <property type="match status" value="1"/>
</dbReference>
<dbReference type="InterPro" id="IPR055210">
    <property type="entry name" value="CtpA/B_N"/>
</dbReference>
<dbReference type="GO" id="GO:0030288">
    <property type="term" value="C:outer membrane-bounded periplasmic space"/>
    <property type="evidence" value="ECO:0007669"/>
    <property type="project" value="TreeGrafter"/>
</dbReference>
<dbReference type="InterPro" id="IPR001478">
    <property type="entry name" value="PDZ"/>
</dbReference>
<dbReference type="AlphaFoldDB" id="A0A0C1U9V1"/>
<keyword evidence="9" id="KW-1185">Reference proteome</keyword>
<accession>A0A0C1U9V1</accession>
<dbReference type="GO" id="GO:0008236">
    <property type="term" value="F:serine-type peptidase activity"/>
    <property type="evidence" value="ECO:0007669"/>
    <property type="project" value="UniProtKB-KW"/>
</dbReference>
<comment type="similarity">
    <text evidence="1 5">Belongs to the peptidase S41A family.</text>
</comment>
<sequence length="422" mass="47156">MSSENKDFNFEWQKEEKKTKRKYITYTVILLIVTNIITAVLTNFISFSLPNGKVLVSRKTFENILAFEKLYTVKDKIDKYYIGEINDKALVEGAAKGMAEAVKDPYTTYMDEKEFKDFATQTGGSYVGLGIQIGVKENKIVVITTFENSPAKQAGILPGDIIEVVNDTIVTGKDLEKATSMMKGKEGEEVKITVSREEKGKIDFDIVRQEIQLVTVRHEMLEDNIGYVQVSMFDEHTSKNFSNALANLTQNGMKSLIVDLRENPGGLLDQTVEMTSQFVPKGKNIVYTEDKNGNRKDYNSVGGNHIGLPITVLIDGGTASASEIFIGALQDYGYSTLVGEKSFGKGVVQTTFYRERDGFADGTALKVTISKYFTPNGKNIHGVGIKPDVEVKYPDELRERPYDRSNDPQFMKALEIAKEKVR</sequence>
<dbReference type="OrthoDB" id="9812068at2"/>
<feature type="domain" description="PDZ" evidence="7">
    <location>
        <begin position="115"/>
        <end position="183"/>
    </location>
</feature>
<dbReference type="InterPro" id="IPR029045">
    <property type="entry name" value="ClpP/crotonase-like_dom_sf"/>
</dbReference>
<proteinExistence type="inferred from homology"/>
<feature type="transmembrane region" description="Helical" evidence="6">
    <location>
        <begin position="23"/>
        <end position="49"/>
    </location>
</feature>
<dbReference type="Pfam" id="PF22694">
    <property type="entry name" value="CtpB_N-like"/>
    <property type="match status" value="1"/>
</dbReference>
<dbReference type="CDD" id="cd06782">
    <property type="entry name" value="cpPDZ_CPP-like"/>
    <property type="match status" value="1"/>
</dbReference>
<dbReference type="RefSeq" id="WP_052268291.1">
    <property type="nucleotide sequence ID" value="NZ_AYSO01000020.1"/>
</dbReference>
<dbReference type="SUPFAM" id="SSF52096">
    <property type="entry name" value="ClpP/crotonase"/>
    <property type="match status" value="1"/>
</dbReference>
<dbReference type="EMBL" id="AYSO01000020">
    <property type="protein sequence ID" value="KIE44385.1"/>
    <property type="molecule type" value="Genomic_DNA"/>
</dbReference>
<evidence type="ECO:0000256" key="6">
    <source>
        <dbReference type="SAM" id="Phobius"/>
    </source>
</evidence>
<organism evidence="8 9">
    <name type="scientific">Clostridium argentinense CDC 2741</name>
    <dbReference type="NCBI Taxonomy" id="1418104"/>
    <lineage>
        <taxon>Bacteria</taxon>
        <taxon>Bacillati</taxon>
        <taxon>Bacillota</taxon>
        <taxon>Clostridia</taxon>
        <taxon>Eubacteriales</taxon>
        <taxon>Clostridiaceae</taxon>
        <taxon>Clostridium</taxon>
    </lineage>
</organism>
<reference evidence="8 9" key="1">
    <citation type="journal article" date="2015" name="Infect. Genet. Evol.">
        <title>Genomic sequences of six botulinum neurotoxin-producing strains representing three clostridial species illustrate the mobility and diversity of botulinum neurotoxin genes.</title>
        <authorList>
            <person name="Smith T.J."/>
            <person name="Hill K.K."/>
            <person name="Xie G."/>
            <person name="Foley B.T."/>
            <person name="Williamson C.H."/>
            <person name="Foster J.T."/>
            <person name="Johnson S.L."/>
            <person name="Chertkov O."/>
            <person name="Teshima H."/>
            <person name="Gibbons H.S."/>
            <person name="Johnsky L.A."/>
            <person name="Karavis M.A."/>
            <person name="Smith L.A."/>
        </authorList>
    </citation>
    <scope>NUCLEOTIDE SEQUENCE [LARGE SCALE GENOMIC DNA]</scope>
    <source>
        <strain evidence="8 9">CDC 2741</strain>
    </source>
</reference>
<dbReference type="Gene3D" id="3.90.226.10">
    <property type="entry name" value="2-enoyl-CoA Hydratase, Chain A, domain 1"/>
    <property type="match status" value="1"/>
</dbReference>
<dbReference type="Proteomes" id="UP000031366">
    <property type="component" value="Unassembled WGS sequence"/>
</dbReference>
<dbReference type="SMART" id="SM00245">
    <property type="entry name" value="TSPc"/>
    <property type="match status" value="1"/>
</dbReference>
<dbReference type="SUPFAM" id="SSF50156">
    <property type="entry name" value="PDZ domain-like"/>
    <property type="match status" value="1"/>
</dbReference>
<dbReference type="GO" id="GO:0004175">
    <property type="term" value="F:endopeptidase activity"/>
    <property type="evidence" value="ECO:0007669"/>
    <property type="project" value="TreeGrafter"/>
</dbReference>
<evidence type="ECO:0000256" key="1">
    <source>
        <dbReference type="ARBA" id="ARBA00009179"/>
    </source>
</evidence>
<dbReference type="SMART" id="SM00228">
    <property type="entry name" value="PDZ"/>
    <property type="match status" value="1"/>
</dbReference>
<dbReference type="PANTHER" id="PTHR32060:SF30">
    <property type="entry name" value="CARBOXY-TERMINAL PROCESSING PROTEASE CTPA"/>
    <property type="match status" value="1"/>
</dbReference>
<evidence type="ECO:0000256" key="4">
    <source>
        <dbReference type="ARBA" id="ARBA00022825"/>
    </source>
</evidence>
<dbReference type="Gene3D" id="2.30.42.10">
    <property type="match status" value="1"/>
</dbReference>
<dbReference type="GO" id="GO:0006508">
    <property type="term" value="P:proteolysis"/>
    <property type="evidence" value="ECO:0007669"/>
    <property type="project" value="UniProtKB-KW"/>
</dbReference>
<dbReference type="InterPro" id="IPR004447">
    <property type="entry name" value="Peptidase_S41A"/>
</dbReference>
<gene>
    <name evidence="8" type="ORF">U732_561</name>
</gene>
<name>A0A0C1U9V1_9CLOT</name>
<keyword evidence="2 5" id="KW-0645">Protease</keyword>
<dbReference type="STRING" id="29341.RSJ17_05605"/>
<dbReference type="NCBIfam" id="TIGR00225">
    <property type="entry name" value="prc"/>
    <property type="match status" value="1"/>
</dbReference>
<evidence type="ECO:0000256" key="5">
    <source>
        <dbReference type="RuleBase" id="RU004404"/>
    </source>
</evidence>
<evidence type="ECO:0000313" key="9">
    <source>
        <dbReference type="Proteomes" id="UP000031366"/>
    </source>
</evidence>
<dbReference type="Pfam" id="PF03572">
    <property type="entry name" value="Peptidase_S41"/>
    <property type="match status" value="1"/>
</dbReference>
<keyword evidence="6" id="KW-0812">Transmembrane</keyword>
<dbReference type="InterPro" id="IPR005151">
    <property type="entry name" value="Tail-specific_protease"/>
</dbReference>
<evidence type="ECO:0000313" key="8">
    <source>
        <dbReference type="EMBL" id="KIE44385.1"/>
    </source>
</evidence>
<dbReference type="InterPro" id="IPR036034">
    <property type="entry name" value="PDZ_sf"/>
</dbReference>